<dbReference type="AlphaFoldDB" id="A0A8T0GDB4"/>
<evidence type="ECO:0000313" key="1">
    <source>
        <dbReference type="EMBL" id="KAG0557406.1"/>
    </source>
</evidence>
<name>A0A8T0GDB4_CERPU</name>
<sequence>MLFANWQTSLHSSSDYLTTEVLGFGDSSSFCGYSTLTVRSYFFGRPLFLLRLVFVVDCLADRLEVEREADVWICIRCRGFHYSQIQLWNFRRYPGTRKLILYGLPCVVCCSSTTLNYRSTALESPLALSGTQMKVLLELQVNYLGYYVLTLLLEDNLVAGAPSRVLLYCPCYFDSSIYNSSLQTDRLTDHILYSM</sequence>
<dbReference type="Proteomes" id="UP000822688">
    <property type="component" value="Chromosome 11"/>
</dbReference>
<gene>
    <name evidence="1" type="ORF">KC19_11G127300</name>
</gene>
<dbReference type="EMBL" id="CM026432">
    <property type="protein sequence ID" value="KAG0557406.1"/>
    <property type="molecule type" value="Genomic_DNA"/>
</dbReference>
<keyword evidence="2" id="KW-1185">Reference proteome</keyword>
<proteinExistence type="predicted"/>
<accession>A0A8T0GDB4</accession>
<evidence type="ECO:0000313" key="2">
    <source>
        <dbReference type="Proteomes" id="UP000822688"/>
    </source>
</evidence>
<reference evidence="1 2" key="1">
    <citation type="submission" date="2020-06" db="EMBL/GenBank/DDBJ databases">
        <title>WGS assembly of Ceratodon purpureus strain R40.</title>
        <authorList>
            <person name="Carey S.B."/>
            <person name="Jenkins J."/>
            <person name="Shu S."/>
            <person name="Lovell J.T."/>
            <person name="Sreedasyam A."/>
            <person name="Maumus F."/>
            <person name="Tiley G.P."/>
            <person name="Fernandez-Pozo N."/>
            <person name="Barry K."/>
            <person name="Chen C."/>
            <person name="Wang M."/>
            <person name="Lipzen A."/>
            <person name="Daum C."/>
            <person name="Saski C.A."/>
            <person name="Payton A.C."/>
            <person name="Mcbreen J.C."/>
            <person name="Conrad R.E."/>
            <person name="Kollar L.M."/>
            <person name="Olsson S."/>
            <person name="Huttunen S."/>
            <person name="Landis J.B."/>
            <person name="Wickett N.J."/>
            <person name="Johnson M.G."/>
            <person name="Rensing S.A."/>
            <person name="Grimwood J."/>
            <person name="Schmutz J."/>
            <person name="Mcdaniel S.F."/>
        </authorList>
    </citation>
    <scope>NUCLEOTIDE SEQUENCE [LARGE SCALE GENOMIC DNA]</scope>
    <source>
        <strain evidence="1 2">R40</strain>
    </source>
</reference>
<protein>
    <submittedName>
        <fullName evidence="1">Uncharacterized protein</fullName>
    </submittedName>
</protein>
<comment type="caution">
    <text evidence="1">The sequence shown here is derived from an EMBL/GenBank/DDBJ whole genome shotgun (WGS) entry which is preliminary data.</text>
</comment>
<organism evidence="1 2">
    <name type="scientific">Ceratodon purpureus</name>
    <name type="common">Fire moss</name>
    <name type="synonym">Dicranum purpureum</name>
    <dbReference type="NCBI Taxonomy" id="3225"/>
    <lineage>
        <taxon>Eukaryota</taxon>
        <taxon>Viridiplantae</taxon>
        <taxon>Streptophyta</taxon>
        <taxon>Embryophyta</taxon>
        <taxon>Bryophyta</taxon>
        <taxon>Bryophytina</taxon>
        <taxon>Bryopsida</taxon>
        <taxon>Dicranidae</taxon>
        <taxon>Pseudoditrichales</taxon>
        <taxon>Ditrichaceae</taxon>
        <taxon>Ceratodon</taxon>
    </lineage>
</organism>